<protein>
    <recommendedName>
        <fullName evidence="4">Probable flagellum biosynthesis repressor protein FlbT</fullName>
    </recommendedName>
</protein>
<comment type="similarity">
    <text evidence="4">Belongs to the FlbT family.</text>
</comment>
<evidence type="ECO:0000313" key="5">
    <source>
        <dbReference type="EMBL" id="PHP65707.1"/>
    </source>
</evidence>
<dbReference type="OrthoDB" id="7932924at2"/>
<comment type="function">
    <text evidence="4">Has a post-transcriptional repressor function in flagellum biogenesis. Associates with the 5'-UTR of fljK mRNA and promotes its degradation.</text>
</comment>
<gene>
    <name evidence="4" type="primary">flbT</name>
    <name evidence="5" type="ORF">CSC94_17825</name>
</gene>
<evidence type="ECO:0000256" key="3">
    <source>
        <dbReference type="ARBA" id="ARBA00022884"/>
    </source>
</evidence>
<keyword evidence="1 4" id="KW-0678">Repressor</keyword>
<dbReference type="PIRSF" id="PIRSF009533">
    <property type="entry name" value="FlbT"/>
    <property type="match status" value="1"/>
</dbReference>
<keyword evidence="5" id="KW-0969">Cilium</keyword>
<keyword evidence="6" id="KW-1185">Reference proteome</keyword>
<keyword evidence="3 4" id="KW-0694">RNA-binding</keyword>
<keyword evidence="5" id="KW-0966">Cell projection</keyword>
<dbReference type="InterPro" id="IPR009967">
    <property type="entry name" value="Flagellum_FlbT"/>
</dbReference>
<dbReference type="GO" id="GO:1902209">
    <property type="term" value="P:negative regulation of bacterial-type flagellum assembly"/>
    <property type="evidence" value="ECO:0007669"/>
    <property type="project" value="UniProtKB-UniRule"/>
</dbReference>
<proteinExistence type="inferred from homology"/>
<dbReference type="RefSeq" id="WP_099307733.1">
    <property type="nucleotide sequence ID" value="NZ_PDVP01000013.1"/>
</dbReference>
<dbReference type="EMBL" id="PDVP01000013">
    <property type="protein sequence ID" value="PHP65707.1"/>
    <property type="molecule type" value="Genomic_DNA"/>
</dbReference>
<dbReference type="GO" id="GO:0044781">
    <property type="term" value="P:bacterial-type flagellum organization"/>
    <property type="evidence" value="ECO:0007669"/>
    <property type="project" value="UniProtKB-KW"/>
</dbReference>
<accession>A0A2G1QJK2</accession>
<evidence type="ECO:0000256" key="2">
    <source>
        <dbReference type="ARBA" id="ARBA00022795"/>
    </source>
</evidence>
<reference evidence="5 6" key="1">
    <citation type="submission" date="2017-10" db="EMBL/GenBank/DDBJ databases">
        <title>Sedimentibacterium mangrovi gen. nov., sp. nov., a novel member of family Phyllobacteriacea isolated from mangrove sediment.</title>
        <authorList>
            <person name="Liao H."/>
            <person name="Tian Y."/>
        </authorList>
    </citation>
    <scope>NUCLEOTIDE SEQUENCE [LARGE SCALE GENOMIC DNA]</scope>
    <source>
        <strain evidence="5 6">X9-2-2</strain>
    </source>
</reference>
<dbReference type="NCBIfam" id="NF001995">
    <property type="entry name" value="PRK00794.1-1"/>
    <property type="match status" value="1"/>
</dbReference>
<keyword evidence="2 4" id="KW-1005">Bacterial flagellum biogenesis</keyword>
<comment type="caution">
    <text evidence="5">The sequence shown here is derived from an EMBL/GenBank/DDBJ whole genome shotgun (WGS) entry which is preliminary data.</text>
</comment>
<dbReference type="Pfam" id="PF07378">
    <property type="entry name" value="FlbT"/>
    <property type="match status" value="1"/>
</dbReference>
<dbReference type="AlphaFoldDB" id="A0A2G1QJK2"/>
<name>A0A2G1QJK2_9HYPH</name>
<keyword evidence="5" id="KW-0282">Flagellum</keyword>
<organism evidence="5 6">
    <name type="scientific">Zhengella mangrovi</name>
    <dbReference type="NCBI Taxonomy" id="1982044"/>
    <lineage>
        <taxon>Bacteria</taxon>
        <taxon>Pseudomonadati</taxon>
        <taxon>Pseudomonadota</taxon>
        <taxon>Alphaproteobacteria</taxon>
        <taxon>Hyphomicrobiales</taxon>
        <taxon>Notoacmeibacteraceae</taxon>
        <taxon>Zhengella</taxon>
    </lineage>
</organism>
<evidence type="ECO:0000256" key="4">
    <source>
        <dbReference type="HAMAP-Rule" id="MF_00783"/>
    </source>
</evidence>
<dbReference type="GO" id="GO:0048027">
    <property type="term" value="F:mRNA 5'-UTR binding"/>
    <property type="evidence" value="ECO:0007669"/>
    <property type="project" value="UniProtKB-UniRule"/>
</dbReference>
<dbReference type="Proteomes" id="UP000221168">
    <property type="component" value="Unassembled WGS sequence"/>
</dbReference>
<sequence>MKSTFKISLKANEKIYINGAVLRVDRKTAIEILNDVNFLLENHILQASDATTPLKQLYFIVQIMLMAPNETDPAMVVYKNQMPGLLAAFENEHILSELKDIDRMVHQKMYFEAMRSTRALFPLEAQILASAPSTEMPMAESEFMGANRMAMR</sequence>
<dbReference type="GO" id="GO:0006402">
    <property type="term" value="P:mRNA catabolic process"/>
    <property type="evidence" value="ECO:0007669"/>
    <property type="project" value="InterPro"/>
</dbReference>
<dbReference type="HAMAP" id="MF_00783">
    <property type="entry name" value="FlbT"/>
    <property type="match status" value="1"/>
</dbReference>
<evidence type="ECO:0000313" key="6">
    <source>
        <dbReference type="Proteomes" id="UP000221168"/>
    </source>
</evidence>
<evidence type="ECO:0000256" key="1">
    <source>
        <dbReference type="ARBA" id="ARBA00022491"/>
    </source>
</evidence>